<dbReference type="GO" id="GO:0003677">
    <property type="term" value="F:DNA binding"/>
    <property type="evidence" value="ECO:0007669"/>
    <property type="project" value="UniProtKB-KW"/>
</dbReference>
<dbReference type="PRINTS" id="PR00417">
    <property type="entry name" value="PRTPISMRASEI"/>
</dbReference>
<dbReference type="InterPro" id="IPR000380">
    <property type="entry name" value="Topo_IA"/>
</dbReference>
<keyword evidence="4" id="KW-0479">Metal-binding</keyword>
<dbReference type="SUPFAM" id="SSF56712">
    <property type="entry name" value="Prokaryotic type I DNA topoisomerase"/>
    <property type="match status" value="1"/>
</dbReference>
<organism evidence="11">
    <name type="scientific">Candidatus Methanosuratincola petrocarbonis</name>
    <name type="common">ex Vanwonterghem et al. 2016</name>
    <dbReference type="NCBI Taxonomy" id="1867261"/>
    <lineage>
        <taxon>Archaea</taxon>
        <taxon>Thermoproteota</taxon>
        <taxon>Methanosuratincolia</taxon>
        <taxon>Candidatus Methanomethylicales</taxon>
        <taxon>Candidatus Methanomethylicaceae</taxon>
        <taxon>Candidatus Methanosuratincola (ex Vanwonterghem et al. 2016)</taxon>
    </lineage>
</organism>
<comment type="similarity">
    <text evidence="2">Belongs to the type IA topoisomerase family.</text>
</comment>
<comment type="catalytic activity">
    <reaction evidence="1">
        <text>ATP-independent breakage of single-stranded DNA, followed by passage and rejoining.</text>
        <dbReference type="EC" id="5.6.2.1"/>
    </reaction>
</comment>
<comment type="caution">
    <text evidence="11">The sequence shown here is derived from an EMBL/GenBank/DDBJ whole genome shotgun (WGS) entry which is preliminary data.</text>
</comment>
<dbReference type="Gene3D" id="2.70.20.10">
    <property type="entry name" value="Topoisomerase I, domain 3"/>
    <property type="match status" value="1"/>
</dbReference>
<dbReference type="Pfam" id="PF01131">
    <property type="entry name" value="Topoisom_bac"/>
    <property type="match status" value="1"/>
</dbReference>
<dbReference type="InterPro" id="IPR006171">
    <property type="entry name" value="TOPRIM_dom"/>
</dbReference>
<dbReference type="PROSITE" id="PS50880">
    <property type="entry name" value="TOPRIM"/>
    <property type="match status" value="1"/>
</dbReference>
<dbReference type="GO" id="GO:0003917">
    <property type="term" value="F:DNA topoisomerase type I (single strand cut, ATP-independent) activity"/>
    <property type="evidence" value="ECO:0007669"/>
    <property type="project" value="UniProtKB-EC"/>
</dbReference>
<evidence type="ECO:0000313" key="11">
    <source>
        <dbReference type="EMBL" id="HHI49570.1"/>
    </source>
</evidence>
<dbReference type="GO" id="GO:0046872">
    <property type="term" value="F:metal ion binding"/>
    <property type="evidence" value="ECO:0007669"/>
    <property type="project" value="UniProtKB-KW"/>
</dbReference>
<dbReference type="SMART" id="SM00493">
    <property type="entry name" value="TOPRIM"/>
    <property type="match status" value="1"/>
</dbReference>
<proteinExistence type="inferred from homology"/>
<dbReference type="InterPro" id="IPR023405">
    <property type="entry name" value="Topo_IA_core_domain"/>
</dbReference>
<evidence type="ECO:0000256" key="2">
    <source>
        <dbReference type="ARBA" id="ARBA00009446"/>
    </source>
</evidence>
<dbReference type="Pfam" id="PF01751">
    <property type="entry name" value="Toprim"/>
    <property type="match status" value="1"/>
</dbReference>
<reference evidence="11" key="1">
    <citation type="journal article" date="2020" name="mSystems">
        <title>Genome- and Community-Level Interaction Insights into Carbon Utilization and Element Cycling Functions of Hydrothermarchaeota in Hydrothermal Sediment.</title>
        <authorList>
            <person name="Zhou Z."/>
            <person name="Liu Y."/>
            <person name="Xu W."/>
            <person name="Pan J."/>
            <person name="Luo Z.H."/>
            <person name="Li M."/>
        </authorList>
    </citation>
    <scope>NUCLEOTIDE SEQUENCE [LARGE SCALE GENOMIC DNA]</scope>
    <source>
        <strain evidence="11">SpSt-1038</strain>
    </source>
</reference>
<gene>
    <name evidence="11" type="primary">topA</name>
    <name evidence="11" type="ORF">ENL91_05300</name>
</gene>
<dbReference type="InterPro" id="IPR013497">
    <property type="entry name" value="Topo_IA_cen"/>
</dbReference>
<protein>
    <recommendedName>
        <fullName evidence="3">DNA topoisomerase</fullName>
        <ecNumber evidence="3">5.6.2.1</ecNumber>
    </recommendedName>
</protein>
<dbReference type="GO" id="GO:0006281">
    <property type="term" value="P:DNA repair"/>
    <property type="evidence" value="ECO:0007669"/>
    <property type="project" value="TreeGrafter"/>
</dbReference>
<dbReference type="InterPro" id="IPR013825">
    <property type="entry name" value="Topo_IA_cen_sub2"/>
</dbReference>
<dbReference type="Gene3D" id="1.10.290.10">
    <property type="entry name" value="Topoisomerase I, domain 4"/>
    <property type="match status" value="1"/>
</dbReference>
<keyword evidence="8 11" id="KW-0413">Isomerase</keyword>
<evidence type="ECO:0000256" key="4">
    <source>
        <dbReference type="ARBA" id="ARBA00022723"/>
    </source>
</evidence>
<dbReference type="InterPro" id="IPR005739">
    <property type="entry name" value="TopoI_arch"/>
</dbReference>
<feature type="domain" description="Topo IA-type catalytic" evidence="10">
    <location>
        <begin position="170"/>
        <end position="592"/>
    </location>
</feature>
<keyword evidence="6" id="KW-0799">Topoisomerase</keyword>
<evidence type="ECO:0000256" key="5">
    <source>
        <dbReference type="ARBA" id="ARBA00022833"/>
    </source>
</evidence>
<evidence type="ECO:0000259" key="9">
    <source>
        <dbReference type="PROSITE" id="PS50880"/>
    </source>
</evidence>
<dbReference type="PROSITE" id="PS52039">
    <property type="entry name" value="TOPO_IA_2"/>
    <property type="match status" value="1"/>
</dbReference>
<dbReference type="GO" id="GO:0006310">
    <property type="term" value="P:DNA recombination"/>
    <property type="evidence" value="ECO:0007669"/>
    <property type="project" value="TreeGrafter"/>
</dbReference>
<dbReference type="CDD" id="cd03362">
    <property type="entry name" value="TOPRIM_TopoIA_TopoIII"/>
    <property type="match status" value="1"/>
</dbReference>
<dbReference type="PROSITE" id="PS00396">
    <property type="entry name" value="TOPO_IA_1"/>
    <property type="match status" value="1"/>
</dbReference>
<dbReference type="InterPro" id="IPR013824">
    <property type="entry name" value="Topo_IA_cen_sub1"/>
</dbReference>
<dbReference type="InterPro" id="IPR003602">
    <property type="entry name" value="Topo_IA_DNA-bd_dom"/>
</dbReference>
<dbReference type="PANTHER" id="PTHR11390:SF26">
    <property type="entry name" value="DNA TOPOISOMERASE 1"/>
    <property type="match status" value="1"/>
</dbReference>
<dbReference type="Gene3D" id="1.10.460.10">
    <property type="entry name" value="Topoisomerase I, domain 2"/>
    <property type="match status" value="1"/>
</dbReference>
<sequence length="704" mass="77996">MHTTFNKAPKSIKFWVDGGVAHHLLVCEKPSAAKKIAYTLGGRGVCRIGQGLPFYRFQKDGDTITVVSALGHLYSPVQQGKGWSFPVFNLVWKPASGRRVKRFLDEIARLAKEADSFISACDYDTEGSLIAFMILRNACGGADAKARRMKFSSLTRDELLRAYEKTSELDVPVINAGMARHEIDWIFGVNVSRAIMDAYSFNTGGFEVLSAGRIQSPTLDALCKMEDEIDLHIPDPYWTSAAEIRFLSSGETANAEYSKNPILRKGEGEELKLRCEGSSGTVRRVEEGELTIPAPHPFDLGELQREAYRVFGFQPWRTQKIAEGLYLEGLISYPRTSSQQLPPSIGFKGILTKLGMNEAYKESVSSILNYADSGRGLWPRQGKKSDPAHPAIHPTGIKPNKLRADARKVYDLIVKRFISTFGPPARKSFKTIEVELERGDVFKVEAESVSDPGWMKHYAPYVKIGGSRLPEAKEGEAARAERVWVEERFTDPPPRFNQSSLIRFMERNGLGTKSTRAEIISTLYRRGYISGSSIHVTDLGRGVIEMLRKRFPDLVSIGLTRDLEERMEGIEEGREAYSSVIIRGAETIKGAFERMISELEAAGAEISTLVDGLRDQRGKIGPCPSCKNGYLKIVRSRKTGKRFVGCSNYGAGCNFSAPLPQRGTIKATGEACRACGYPTVLVIGGWAKPWRVCLNPGCPLRVKG</sequence>
<keyword evidence="5" id="KW-0862">Zinc</keyword>
<dbReference type="Gene3D" id="3.40.50.140">
    <property type="match status" value="1"/>
</dbReference>
<evidence type="ECO:0000256" key="8">
    <source>
        <dbReference type="ARBA" id="ARBA00023235"/>
    </source>
</evidence>
<dbReference type="InterPro" id="IPR034144">
    <property type="entry name" value="TOPRIM_TopoIII"/>
</dbReference>
<feature type="domain" description="Toprim" evidence="9">
    <location>
        <begin position="22"/>
        <end position="159"/>
    </location>
</feature>
<dbReference type="InterPro" id="IPR003601">
    <property type="entry name" value="Topo_IA_2"/>
</dbReference>
<dbReference type="AlphaFoldDB" id="A0A7J3V226"/>
<dbReference type="SMART" id="SM00436">
    <property type="entry name" value="TOP1Bc"/>
    <property type="match status" value="1"/>
</dbReference>
<evidence type="ECO:0000259" key="10">
    <source>
        <dbReference type="PROSITE" id="PS52039"/>
    </source>
</evidence>
<dbReference type="EC" id="5.6.2.1" evidence="3"/>
<keyword evidence="7" id="KW-0238">DNA-binding</keyword>
<evidence type="ECO:0000256" key="7">
    <source>
        <dbReference type="ARBA" id="ARBA00023125"/>
    </source>
</evidence>
<evidence type="ECO:0000256" key="1">
    <source>
        <dbReference type="ARBA" id="ARBA00000213"/>
    </source>
</evidence>
<dbReference type="NCBIfam" id="TIGR01057">
    <property type="entry name" value="topA_arch"/>
    <property type="match status" value="1"/>
</dbReference>
<dbReference type="InterPro" id="IPR013826">
    <property type="entry name" value="Topo_IA_cen_sub3"/>
</dbReference>
<dbReference type="SMART" id="SM00437">
    <property type="entry name" value="TOP1Ac"/>
    <property type="match status" value="1"/>
</dbReference>
<evidence type="ECO:0000256" key="6">
    <source>
        <dbReference type="ARBA" id="ARBA00023029"/>
    </source>
</evidence>
<dbReference type="CDD" id="cd00186">
    <property type="entry name" value="TOP1Ac"/>
    <property type="match status" value="1"/>
</dbReference>
<accession>A0A7J3V226</accession>
<name>A0A7J3V226_9CREN</name>
<dbReference type="EMBL" id="DRVT01000057">
    <property type="protein sequence ID" value="HHI49570.1"/>
    <property type="molecule type" value="Genomic_DNA"/>
</dbReference>
<dbReference type="PANTHER" id="PTHR11390">
    <property type="entry name" value="PROKARYOTIC DNA TOPOISOMERASE"/>
    <property type="match status" value="1"/>
</dbReference>
<evidence type="ECO:0000256" key="3">
    <source>
        <dbReference type="ARBA" id="ARBA00012891"/>
    </source>
</evidence>
<dbReference type="GO" id="GO:0006265">
    <property type="term" value="P:DNA topological change"/>
    <property type="evidence" value="ECO:0007669"/>
    <property type="project" value="InterPro"/>
</dbReference>
<dbReference type="InterPro" id="IPR023406">
    <property type="entry name" value="Topo_IA_AS"/>
</dbReference>